<sequence length="470" mass="52544">MHSSAAYTLLLLTASSVYGNKTFNFITHPTQLVEAATETTAMNTTPAAAAANRDITIGPCKWAIGRRCPDADIKYYIYTRHNIMDRQCLHIAETMDKSNLTSSYFNPRHPTKILIHGYNSDMFLSPLQQMRDEYLAKDDYNIIYVDWSVLSPGPCYISAVHNTRQAGACAAQLVERLVESGNTDIHIIGFSLGAQVPNYIARNLNNFKLPRITGLDPAMPLFITAGLNDKLDPSDADFVDVMHTNAMVQGKLERCGHVDFYMNGGINQPGCTGWMINAFACSHQRATAYYLESIRSPKGFWGWACSSYLYYLLGMCPPTNFLLEAGDNVRAGTRGMFLIDTNDTSPYALGKWTDLPTLGVKRPRLPQPLPLQSVDPLMQHIDQFGKLAGNFNNKPDTAQTSQPYEHWTSYSPPFIAESASDDSVEEQDSVEFAEAEHREQLHPAFNWWSYRHNLTTGIIDNDIFGLPVVN</sequence>
<gene>
    <name evidence="7" type="ORF">Dbus_chr2Lg1873</name>
</gene>
<evidence type="ECO:0000313" key="7">
    <source>
        <dbReference type="EMBL" id="ALC39788.1"/>
    </source>
</evidence>
<dbReference type="GO" id="GO:0005615">
    <property type="term" value="C:extracellular space"/>
    <property type="evidence" value="ECO:0007669"/>
    <property type="project" value="TreeGrafter"/>
</dbReference>
<dbReference type="InterPro" id="IPR033906">
    <property type="entry name" value="Lipase_N"/>
</dbReference>
<feature type="chain" id="PRO_5005793351" evidence="5">
    <location>
        <begin position="20"/>
        <end position="470"/>
    </location>
</feature>
<organism evidence="7 8">
    <name type="scientific">Drosophila busckii</name>
    <name type="common">Fruit fly</name>
    <dbReference type="NCBI Taxonomy" id="30019"/>
    <lineage>
        <taxon>Eukaryota</taxon>
        <taxon>Metazoa</taxon>
        <taxon>Ecdysozoa</taxon>
        <taxon>Arthropoda</taxon>
        <taxon>Hexapoda</taxon>
        <taxon>Insecta</taxon>
        <taxon>Pterygota</taxon>
        <taxon>Neoptera</taxon>
        <taxon>Endopterygota</taxon>
        <taxon>Diptera</taxon>
        <taxon>Brachycera</taxon>
        <taxon>Muscomorpha</taxon>
        <taxon>Ephydroidea</taxon>
        <taxon>Drosophilidae</taxon>
        <taxon>Drosophila</taxon>
    </lineage>
</organism>
<evidence type="ECO:0000256" key="4">
    <source>
        <dbReference type="RuleBase" id="RU004262"/>
    </source>
</evidence>
<dbReference type="GO" id="GO:0017171">
    <property type="term" value="F:serine hydrolase activity"/>
    <property type="evidence" value="ECO:0007669"/>
    <property type="project" value="TreeGrafter"/>
</dbReference>
<accession>A0A0M4EB73</accession>
<dbReference type="InterPro" id="IPR013818">
    <property type="entry name" value="Lipase"/>
</dbReference>
<evidence type="ECO:0000256" key="2">
    <source>
        <dbReference type="ARBA" id="ARBA00010701"/>
    </source>
</evidence>
<comment type="similarity">
    <text evidence="2 4">Belongs to the AB hydrolase superfamily. Lipase family.</text>
</comment>
<dbReference type="GO" id="GO:0016042">
    <property type="term" value="P:lipid catabolic process"/>
    <property type="evidence" value="ECO:0007669"/>
    <property type="project" value="TreeGrafter"/>
</dbReference>
<feature type="domain" description="Lipase" evidence="6">
    <location>
        <begin position="67"/>
        <end position="318"/>
    </location>
</feature>
<comment type="subcellular location">
    <subcellularLocation>
        <location evidence="1">Secreted</location>
    </subcellularLocation>
</comment>
<dbReference type="PANTHER" id="PTHR11610:SF151">
    <property type="entry name" value="PHOSPHOLIPASE A1 MEMBER A-LIKE PROTEIN"/>
    <property type="match status" value="1"/>
</dbReference>
<dbReference type="InterPro" id="IPR029058">
    <property type="entry name" value="AB_hydrolase_fold"/>
</dbReference>
<dbReference type="EMBL" id="CP012523">
    <property type="protein sequence ID" value="ALC39788.1"/>
    <property type="molecule type" value="Genomic_DNA"/>
</dbReference>
<dbReference type="STRING" id="30019.A0A0M4EB73"/>
<evidence type="ECO:0000256" key="1">
    <source>
        <dbReference type="ARBA" id="ARBA00004613"/>
    </source>
</evidence>
<dbReference type="Proteomes" id="UP000494163">
    <property type="component" value="Chromosome 2L"/>
</dbReference>
<dbReference type="PANTHER" id="PTHR11610">
    <property type="entry name" value="LIPASE"/>
    <property type="match status" value="1"/>
</dbReference>
<dbReference type="PRINTS" id="PR00821">
    <property type="entry name" value="TAGLIPASE"/>
</dbReference>
<keyword evidence="5" id="KW-0732">Signal</keyword>
<evidence type="ECO:0000256" key="3">
    <source>
        <dbReference type="ARBA" id="ARBA00022525"/>
    </source>
</evidence>
<name>A0A0M4EB73_DROBS</name>
<dbReference type="OMA" id="ITVGPCK"/>
<dbReference type="SMR" id="A0A0M4EB73"/>
<feature type="signal peptide" evidence="5">
    <location>
        <begin position="1"/>
        <end position="19"/>
    </location>
</feature>
<dbReference type="AlphaFoldDB" id="A0A0M4EB73"/>
<dbReference type="InterPro" id="IPR000734">
    <property type="entry name" value="TAG_lipase"/>
</dbReference>
<keyword evidence="8" id="KW-1185">Reference proteome</keyword>
<dbReference type="FunFam" id="3.40.50.1820:FF:000076">
    <property type="entry name" value="phospholipase A1"/>
    <property type="match status" value="1"/>
</dbReference>
<dbReference type="Pfam" id="PF00151">
    <property type="entry name" value="Lipase"/>
    <property type="match status" value="1"/>
</dbReference>
<reference evidence="7 8" key="1">
    <citation type="submission" date="2015-08" db="EMBL/GenBank/DDBJ databases">
        <title>Ancestral chromatin configuration constrains chromatin evolution on differentiating sex chromosomes in Drosophila.</title>
        <authorList>
            <person name="Zhou Q."/>
            <person name="Bachtrog D."/>
        </authorList>
    </citation>
    <scope>NUCLEOTIDE SEQUENCE [LARGE SCALE GENOMIC DNA]</scope>
    <source>
        <tissue evidence="7">Whole larvae</tissue>
    </source>
</reference>
<keyword evidence="3" id="KW-0964">Secreted</keyword>
<dbReference type="CDD" id="cd00707">
    <property type="entry name" value="Pancreat_lipase_like"/>
    <property type="match status" value="1"/>
</dbReference>
<evidence type="ECO:0000313" key="8">
    <source>
        <dbReference type="Proteomes" id="UP000494163"/>
    </source>
</evidence>
<evidence type="ECO:0000259" key="6">
    <source>
        <dbReference type="Pfam" id="PF00151"/>
    </source>
</evidence>
<dbReference type="GO" id="GO:0016298">
    <property type="term" value="F:lipase activity"/>
    <property type="evidence" value="ECO:0007669"/>
    <property type="project" value="InterPro"/>
</dbReference>
<evidence type="ECO:0000256" key="5">
    <source>
        <dbReference type="SAM" id="SignalP"/>
    </source>
</evidence>
<dbReference type="Gene3D" id="3.40.50.1820">
    <property type="entry name" value="alpha/beta hydrolase"/>
    <property type="match status" value="1"/>
</dbReference>
<protein>
    <submittedName>
        <fullName evidence="7">CG13282</fullName>
    </submittedName>
</protein>
<dbReference type="SUPFAM" id="SSF53474">
    <property type="entry name" value="alpha/beta-Hydrolases"/>
    <property type="match status" value="1"/>
</dbReference>
<proteinExistence type="inferred from homology"/>
<dbReference type="OrthoDB" id="199913at2759"/>